<dbReference type="AlphaFoldDB" id="A0A421BD12"/>
<evidence type="ECO:0000256" key="7">
    <source>
        <dbReference type="ARBA" id="ARBA00022898"/>
    </source>
</evidence>
<feature type="binding site" evidence="10">
    <location>
        <position position="152"/>
    </location>
    <ligand>
        <name>substrate</name>
    </ligand>
</feature>
<evidence type="ECO:0000256" key="6">
    <source>
        <dbReference type="ARBA" id="ARBA00022756"/>
    </source>
</evidence>
<gene>
    <name evidence="10" type="primary">bioA</name>
    <name evidence="11" type="ORF">CLV68_2777</name>
</gene>
<evidence type="ECO:0000256" key="4">
    <source>
        <dbReference type="ARBA" id="ARBA00022679"/>
    </source>
</evidence>
<dbReference type="InterPro" id="IPR049704">
    <property type="entry name" value="Aminotrans_3_PPA_site"/>
</dbReference>
<dbReference type="Pfam" id="PF00202">
    <property type="entry name" value="Aminotran_3"/>
    <property type="match status" value="1"/>
</dbReference>
<keyword evidence="6 10" id="KW-0093">Biotin biosynthesis</keyword>
<comment type="pathway">
    <text evidence="2 10">Cofactor biosynthesis; biotin biosynthesis; 7,8-diaminononanoate from 8-amino-7-oxononanoate (SAM route): step 1/1.</text>
</comment>
<dbReference type="InterPro" id="IPR015422">
    <property type="entry name" value="PyrdxlP-dep_Trfase_small"/>
</dbReference>
<feature type="binding site" evidence="10">
    <location>
        <begin position="119"/>
        <end position="120"/>
    </location>
    <ligand>
        <name>pyridoxal 5'-phosphate</name>
        <dbReference type="ChEBI" id="CHEBI:597326"/>
    </ligand>
</feature>
<comment type="caution">
    <text evidence="11">The sequence shown here is derived from an EMBL/GenBank/DDBJ whole genome shotgun (WGS) entry which is preliminary data.</text>
</comment>
<evidence type="ECO:0000256" key="9">
    <source>
        <dbReference type="ARBA" id="ARBA00060970"/>
    </source>
</evidence>
<dbReference type="CDD" id="cd00610">
    <property type="entry name" value="OAT_like"/>
    <property type="match status" value="1"/>
</dbReference>
<feature type="binding site" evidence="10">
    <location>
        <position position="249"/>
    </location>
    <ligand>
        <name>pyridoxal 5'-phosphate</name>
        <dbReference type="ChEBI" id="CHEBI:597326"/>
    </ligand>
</feature>
<name>A0A421BD12_9PSEU</name>
<comment type="subunit">
    <text evidence="10">Homodimer.</text>
</comment>
<keyword evidence="5 10" id="KW-0949">S-adenosyl-L-methionine</keyword>
<proteinExistence type="inferred from homology"/>
<dbReference type="UniPathway" id="UPA00078">
    <property type="reaction ID" value="UER00160"/>
</dbReference>
<keyword evidence="12" id="KW-1185">Reference proteome</keyword>
<dbReference type="FunFam" id="3.40.640.10:FF:000041">
    <property type="entry name" value="Adenosylmethionine-8-amino-7-oxononanoate aminotransferase"/>
    <property type="match status" value="1"/>
</dbReference>
<dbReference type="GO" id="GO:0005737">
    <property type="term" value="C:cytoplasm"/>
    <property type="evidence" value="ECO:0007669"/>
    <property type="project" value="UniProtKB-SubCell"/>
</dbReference>
<organism evidence="11 12">
    <name type="scientific">Actinokineospora cianjurensis</name>
    <dbReference type="NCBI Taxonomy" id="585224"/>
    <lineage>
        <taxon>Bacteria</taxon>
        <taxon>Bacillati</taxon>
        <taxon>Actinomycetota</taxon>
        <taxon>Actinomycetes</taxon>
        <taxon>Pseudonocardiales</taxon>
        <taxon>Pseudonocardiaceae</taxon>
        <taxon>Actinokineospora</taxon>
    </lineage>
</organism>
<feature type="binding site" evidence="10">
    <location>
        <position position="311"/>
    </location>
    <ligand>
        <name>substrate</name>
    </ligand>
</feature>
<feature type="binding site" evidence="10">
    <location>
        <begin position="312"/>
        <end position="313"/>
    </location>
    <ligand>
        <name>pyridoxal 5'-phosphate</name>
        <dbReference type="ChEBI" id="CHEBI:597326"/>
    </ligand>
</feature>
<dbReference type="Gene3D" id="3.40.640.10">
    <property type="entry name" value="Type I PLP-dependent aspartate aminotransferase-like (Major domain)"/>
    <property type="match status" value="1"/>
</dbReference>
<dbReference type="InterPro" id="IPR015421">
    <property type="entry name" value="PyrdxlP-dep_Trfase_major"/>
</dbReference>
<sequence>MGENGHVSLDELVALDRAHVWHPYGPMPGTQEPLVVESAQGVRLRLADGGELVDGMSSWWATIHGYRNPVLDAAVTDQLGRMSHVMFGGLTHEPAVRLAARLVEITPEPLRHVFLCDSGSVGVEVAIKMALQHWRSLGDTRKTKLLTWRGGYHGDTFNPMSVCDPDGGMHSLWRGVLPEQVFADEPPAGFDHDYVAHLADLIETHADDLAAVIVEPVVQGAGGMRFHDPRYLHVLRELTLANDVLLIFDEIATGFGRTGALFAADHAGISPDILCLGKALTGGYLSMAATLCTERVADAISRGEVPVLAHGPTFMGNPLASAVALASIDLLLAGDWRGTVRRIETELTHGLAPAKDLPGVRDVRVLGAIGVVQLDHPVDMAAATKAAVTAGVWLRPFRDLVYTMPPYISTSGDIATITAGVLAAAAAG</sequence>
<evidence type="ECO:0000256" key="5">
    <source>
        <dbReference type="ARBA" id="ARBA00022691"/>
    </source>
</evidence>
<dbReference type="PANTHER" id="PTHR42684:SF17">
    <property type="entry name" value="ADENOSYLMETHIONINE-8-AMINO-7-OXONONANOATE AMINOTRANSFERASE"/>
    <property type="match status" value="1"/>
</dbReference>
<feature type="binding site" evidence="10">
    <location>
        <position position="395"/>
    </location>
    <ligand>
        <name>substrate</name>
    </ligand>
</feature>
<evidence type="ECO:0000256" key="1">
    <source>
        <dbReference type="ARBA" id="ARBA00001933"/>
    </source>
</evidence>
<dbReference type="EMBL" id="RCDD01000001">
    <property type="protein sequence ID" value="RLK62221.1"/>
    <property type="molecule type" value="Genomic_DNA"/>
</dbReference>
<dbReference type="InterPro" id="IPR005814">
    <property type="entry name" value="Aminotrans_3"/>
</dbReference>
<comment type="similarity">
    <text evidence="9 10">Belongs to the class-III pyridoxal-phosphate-dependent aminotransferase family. BioA subfamily.</text>
</comment>
<feature type="site" description="Participates in the substrate recognition with KAPA and in a stacking interaction with the adenine ring of SAM" evidence="10">
    <location>
        <position position="24"/>
    </location>
</feature>
<accession>A0A421BD12</accession>
<dbReference type="GO" id="GO:0009102">
    <property type="term" value="P:biotin biosynthetic process"/>
    <property type="evidence" value="ECO:0007669"/>
    <property type="project" value="UniProtKB-UniRule"/>
</dbReference>
<dbReference type="NCBIfam" id="TIGR00508">
    <property type="entry name" value="bioA"/>
    <property type="match status" value="1"/>
</dbReference>
<comment type="function">
    <text evidence="10">Catalyzes the transfer of the alpha-amino group from S-adenosyl-L-methionine (SAM) to 7-keto-8-aminopelargonic acid (KAPA) to form 7,8-diaminopelargonic acid (DAPA). It is the only aminotransferase known to utilize SAM as an amino donor.</text>
</comment>
<dbReference type="NCBIfam" id="NF004624">
    <property type="entry name" value="PRK05964.1"/>
    <property type="match status" value="1"/>
</dbReference>
<comment type="catalytic activity">
    <reaction evidence="8 10">
        <text>(8S)-8-amino-7-oxononanoate + S-adenosyl-L-methionine = S-adenosyl-4-methylsulfanyl-2-oxobutanoate + (7R,8S)-7,8-diammoniononanoate</text>
        <dbReference type="Rhea" id="RHEA:16861"/>
        <dbReference type="ChEBI" id="CHEBI:16490"/>
        <dbReference type="ChEBI" id="CHEBI:59789"/>
        <dbReference type="ChEBI" id="CHEBI:149468"/>
        <dbReference type="ChEBI" id="CHEBI:149469"/>
        <dbReference type="EC" id="2.6.1.62"/>
    </reaction>
</comment>
<evidence type="ECO:0000313" key="11">
    <source>
        <dbReference type="EMBL" id="RLK62221.1"/>
    </source>
</evidence>
<dbReference type="InterPro" id="IPR015424">
    <property type="entry name" value="PyrdxlP-dep_Trfase"/>
</dbReference>
<evidence type="ECO:0000256" key="10">
    <source>
        <dbReference type="HAMAP-Rule" id="MF_00834"/>
    </source>
</evidence>
<dbReference type="EC" id="2.6.1.62" evidence="10"/>
<comment type="subcellular location">
    <subcellularLocation>
        <location evidence="10">Cytoplasm</location>
    </subcellularLocation>
</comment>
<dbReference type="GO" id="GO:0030170">
    <property type="term" value="F:pyridoxal phosphate binding"/>
    <property type="evidence" value="ECO:0007669"/>
    <property type="project" value="UniProtKB-UniRule"/>
</dbReference>
<dbReference type="InterPro" id="IPR005815">
    <property type="entry name" value="BioA"/>
</dbReference>
<evidence type="ECO:0000256" key="8">
    <source>
        <dbReference type="ARBA" id="ARBA00048449"/>
    </source>
</evidence>
<feature type="binding site" evidence="10">
    <location>
        <position position="59"/>
    </location>
    <ligand>
        <name>substrate</name>
    </ligand>
</feature>
<evidence type="ECO:0000313" key="12">
    <source>
        <dbReference type="Proteomes" id="UP000282454"/>
    </source>
</evidence>
<keyword evidence="7 10" id="KW-0663">Pyridoxal phosphate</keyword>
<keyword evidence="3 10" id="KW-0032">Aminotransferase</keyword>
<evidence type="ECO:0000256" key="3">
    <source>
        <dbReference type="ARBA" id="ARBA00022576"/>
    </source>
</evidence>
<keyword evidence="10" id="KW-0963">Cytoplasm</keyword>
<keyword evidence="4 10" id="KW-0808">Transferase</keyword>
<dbReference type="HAMAP" id="MF_00834">
    <property type="entry name" value="BioA"/>
    <property type="match status" value="1"/>
</dbReference>
<feature type="modified residue" description="N6-(pyridoxal phosphate)lysine" evidence="10">
    <location>
        <position position="278"/>
    </location>
</feature>
<protein>
    <recommendedName>
        <fullName evidence="10">Adenosylmethionine-8-amino-7-oxononanoate aminotransferase</fullName>
        <ecNumber evidence="10">2.6.1.62</ecNumber>
    </recommendedName>
    <alternativeName>
        <fullName evidence="10">7,8-diamino-pelargonic acid aminotransferase</fullName>
        <shortName evidence="10">DAPA AT</shortName>
        <shortName evidence="10">DAPA aminotransferase</shortName>
    </alternativeName>
    <alternativeName>
        <fullName evidence="10">7,8-diaminononanoate synthase</fullName>
        <shortName evidence="10">DANS</shortName>
    </alternativeName>
    <alternativeName>
        <fullName evidence="10">Diaminopelargonic acid synthase</fullName>
    </alternativeName>
</protein>
<dbReference type="GO" id="GO:0004015">
    <property type="term" value="F:adenosylmethionine-8-amino-7-oxononanoate transaminase activity"/>
    <property type="evidence" value="ECO:0007669"/>
    <property type="project" value="UniProtKB-UniRule"/>
</dbReference>
<dbReference type="SUPFAM" id="SSF53383">
    <property type="entry name" value="PLP-dependent transferases"/>
    <property type="match status" value="1"/>
</dbReference>
<dbReference type="PROSITE" id="PS00600">
    <property type="entry name" value="AA_TRANSFER_CLASS_3"/>
    <property type="match status" value="1"/>
</dbReference>
<feature type="binding site" evidence="10">
    <location>
        <position position="278"/>
    </location>
    <ligand>
        <name>substrate</name>
    </ligand>
</feature>
<evidence type="ECO:0000256" key="2">
    <source>
        <dbReference type="ARBA" id="ARBA00005063"/>
    </source>
</evidence>
<dbReference type="Gene3D" id="3.90.1150.10">
    <property type="entry name" value="Aspartate Aminotransferase, domain 1"/>
    <property type="match status" value="1"/>
</dbReference>
<dbReference type="PANTHER" id="PTHR42684">
    <property type="entry name" value="ADENOSYLMETHIONINE-8-AMINO-7-OXONONANOATE AMINOTRANSFERASE"/>
    <property type="match status" value="1"/>
</dbReference>
<comment type="cofactor">
    <cofactor evidence="1 10">
        <name>pyridoxal 5'-phosphate</name>
        <dbReference type="ChEBI" id="CHEBI:597326"/>
    </cofactor>
</comment>
<reference evidence="11 12" key="1">
    <citation type="submission" date="2018-10" db="EMBL/GenBank/DDBJ databases">
        <title>Genomic Encyclopedia of Archaeal and Bacterial Type Strains, Phase II (KMG-II): from individual species to whole genera.</title>
        <authorList>
            <person name="Goeker M."/>
        </authorList>
    </citation>
    <scope>NUCLEOTIDE SEQUENCE [LARGE SCALE GENOMIC DNA]</scope>
    <source>
        <strain evidence="11 12">DSM 45657</strain>
    </source>
</reference>
<dbReference type="Proteomes" id="UP000282454">
    <property type="component" value="Unassembled WGS sequence"/>
</dbReference>